<dbReference type="RefSeq" id="WP_271870363.1">
    <property type="nucleotide sequence ID" value="NZ_JAOTGU010000011.1"/>
</dbReference>
<organism evidence="1 2">
    <name type="scientific">Lactobacillus amylovorus</name>
    <dbReference type="NCBI Taxonomy" id="1604"/>
    <lineage>
        <taxon>Bacteria</taxon>
        <taxon>Bacillati</taxon>
        <taxon>Bacillota</taxon>
        <taxon>Bacilli</taxon>
        <taxon>Lactobacillales</taxon>
        <taxon>Lactobacillaceae</taxon>
        <taxon>Lactobacillus</taxon>
    </lineage>
</organism>
<gene>
    <name evidence="1" type="ORF">ODV15_07685</name>
</gene>
<protein>
    <submittedName>
        <fullName evidence="1">Uncharacterized protein</fullName>
    </submittedName>
</protein>
<evidence type="ECO:0000313" key="2">
    <source>
        <dbReference type="Proteomes" id="UP001143700"/>
    </source>
</evidence>
<comment type="caution">
    <text evidence="1">The sequence shown here is derived from an EMBL/GenBank/DDBJ whole genome shotgun (WGS) entry which is preliminary data.</text>
</comment>
<sequence length="156" mass="18609">MNKELKKGKIMKQNTNNQKWNTEYQSCRLCLKLMETYLEDELISNLKLKHPANLVFVANIYRNCLLKPTFKHEGMNVSKLRNKVLSTDNTQIIEACLYILKALTKLNFKLDTYTDKHLHNIRRTILKEWIDKMPNSKQLYQSYNSQLHDYILNTRN</sequence>
<evidence type="ECO:0000313" key="1">
    <source>
        <dbReference type="EMBL" id="MDB6262428.1"/>
    </source>
</evidence>
<reference evidence="1" key="2">
    <citation type="submission" date="2022-10" db="EMBL/GenBank/DDBJ databases">
        <authorList>
            <person name="Kostovova I."/>
            <person name="Moravkova M."/>
            <person name="Pechar R."/>
        </authorList>
    </citation>
    <scope>NUCLEOTIDE SEQUENCE</scope>
    <source>
        <strain evidence="1">M356A</strain>
    </source>
</reference>
<accession>A0A9X4ADH3</accession>
<dbReference type="Proteomes" id="UP001143700">
    <property type="component" value="Unassembled WGS sequence"/>
</dbReference>
<dbReference type="EMBL" id="JAOTGU010000011">
    <property type="protein sequence ID" value="MDB6262428.1"/>
    <property type="molecule type" value="Genomic_DNA"/>
</dbReference>
<dbReference type="AlphaFoldDB" id="A0A9X4ADH3"/>
<proteinExistence type="predicted"/>
<name>A0A9X4ADH3_LACAM</name>
<reference evidence="1" key="1">
    <citation type="journal article" date="2022" name="Microorganisms">
        <title>Antibiotic Susceptibility, Resistance Gene Determinants and Corresponding Genomic Regions in Lactobacillus amylovorus Isolates Derived from Wild Boars and Domestic Pigs.</title>
        <authorList>
            <person name="Moravkova M."/>
            <person name="Kostovova I."/>
            <person name="Kavanova K."/>
            <person name="Pechar R."/>
            <person name="Stanek S."/>
            <person name="Brychta A."/>
            <person name="Zeman M."/>
            <person name="Kubasova T."/>
        </authorList>
    </citation>
    <scope>NUCLEOTIDE SEQUENCE</scope>
    <source>
        <strain evidence="1">M356A</strain>
    </source>
</reference>